<evidence type="ECO:0000256" key="1">
    <source>
        <dbReference type="SAM" id="MobiDB-lite"/>
    </source>
</evidence>
<evidence type="ECO:0000313" key="2">
    <source>
        <dbReference type="EMBL" id="MBD9699097.1"/>
    </source>
</evidence>
<sequence length="96" mass="10051">MLHSRPATTETPSRASFLVDVPVVDDGPAAEPGPGAPAGADEPTDDELDARARAVLEGLPRLEDLLAARVPATLVADLLSPFGPDSERIAREEQGR</sequence>
<keyword evidence="3" id="KW-1185">Reference proteome</keyword>
<accession>A0ABR9DPQ1</accession>
<dbReference type="Proteomes" id="UP000642107">
    <property type="component" value="Unassembled WGS sequence"/>
</dbReference>
<feature type="region of interest" description="Disordered" evidence="1">
    <location>
        <begin position="1"/>
        <end position="46"/>
    </location>
</feature>
<gene>
    <name evidence="2" type="ORF">IGS67_06245</name>
</gene>
<evidence type="ECO:0008006" key="4">
    <source>
        <dbReference type="Google" id="ProtNLM"/>
    </source>
</evidence>
<dbReference type="EMBL" id="JACZDF010000002">
    <property type="protein sequence ID" value="MBD9699097.1"/>
    <property type="molecule type" value="Genomic_DNA"/>
</dbReference>
<organism evidence="2 3">
    <name type="scientific">Flavimobilis rhizosphaerae</name>
    <dbReference type="NCBI Taxonomy" id="2775421"/>
    <lineage>
        <taxon>Bacteria</taxon>
        <taxon>Bacillati</taxon>
        <taxon>Actinomycetota</taxon>
        <taxon>Actinomycetes</taxon>
        <taxon>Micrococcales</taxon>
        <taxon>Jonesiaceae</taxon>
        <taxon>Flavimobilis</taxon>
    </lineage>
</organism>
<evidence type="ECO:0000313" key="3">
    <source>
        <dbReference type="Proteomes" id="UP000642107"/>
    </source>
</evidence>
<comment type="caution">
    <text evidence="2">The sequence shown here is derived from an EMBL/GenBank/DDBJ whole genome shotgun (WGS) entry which is preliminary data.</text>
</comment>
<feature type="compositionally biased region" description="Low complexity" evidence="1">
    <location>
        <begin position="19"/>
        <end position="41"/>
    </location>
</feature>
<reference evidence="2 3" key="1">
    <citation type="submission" date="2020-09" db="EMBL/GenBank/DDBJ databases">
        <title>Flavimobilis rhizosphaerae sp. nov., isolated from rhizosphere soil of Spartina alterniflora.</title>
        <authorList>
            <person name="Hanqin C."/>
        </authorList>
    </citation>
    <scope>NUCLEOTIDE SEQUENCE [LARGE SCALE GENOMIC DNA]</scope>
    <source>
        <strain evidence="2 3">GY 10621</strain>
    </source>
</reference>
<proteinExistence type="predicted"/>
<protein>
    <recommendedName>
        <fullName evidence="4">FXSXX-COOH protein</fullName>
    </recommendedName>
</protein>
<name>A0ABR9DPQ1_9MICO</name>
<dbReference type="RefSeq" id="WP_192278854.1">
    <property type="nucleotide sequence ID" value="NZ_JACZDF010000002.1"/>
</dbReference>
<feature type="compositionally biased region" description="Polar residues" evidence="1">
    <location>
        <begin position="1"/>
        <end position="14"/>
    </location>
</feature>